<keyword evidence="2" id="KW-0732">Signal</keyword>
<sequence length="182" mass="17452">MQFKALATFLFAALAVANPAPAPQAGDDINGLLGSIPSSVLNELMTAIPPSVIAAFANPTAASSIVNEIEQGHIPDWYSSLPDDIKAWASSAAMEEIAGVSATPTLTGSSAATATGATATATAAVTSSPSGTSSSTKNTASGSGASSTSTPSSTSSHNAAATGAVAVSFAGAAGVLAVALAL</sequence>
<feature type="chain" id="PRO_5034202635" evidence="2">
    <location>
        <begin position="18"/>
        <end position="182"/>
    </location>
</feature>
<evidence type="ECO:0000313" key="3">
    <source>
        <dbReference type="EMBL" id="GFF24783.1"/>
    </source>
</evidence>
<feature type="region of interest" description="Disordered" evidence="1">
    <location>
        <begin position="123"/>
        <end position="157"/>
    </location>
</feature>
<dbReference type="Proteomes" id="UP000465221">
    <property type="component" value="Unassembled WGS sequence"/>
</dbReference>
<dbReference type="EMBL" id="BLKC01000005">
    <property type="protein sequence ID" value="GFF24783.1"/>
    <property type="molecule type" value="Genomic_DNA"/>
</dbReference>
<evidence type="ECO:0000256" key="2">
    <source>
        <dbReference type="SAM" id="SignalP"/>
    </source>
</evidence>
<evidence type="ECO:0000256" key="1">
    <source>
        <dbReference type="SAM" id="MobiDB-lite"/>
    </source>
</evidence>
<dbReference type="AlphaFoldDB" id="A0A8H3N6M5"/>
<feature type="signal peptide" evidence="2">
    <location>
        <begin position="1"/>
        <end position="17"/>
    </location>
</feature>
<protein>
    <submittedName>
        <fullName evidence="3">Uncharacterized protein</fullName>
    </submittedName>
</protein>
<gene>
    <name evidence="3" type="ORF">IFM46972_01177</name>
</gene>
<evidence type="ECO:0000313" key="4">
    <source>
        <dbReference type="Proteomes" id="UP000465221"/>
    </source>
</evidence>
<accession>A0A8H3N6M5</accession>
<reference evidence="3 4" key="1">
    <citation type="submission" date="2020-01" db="EMBL/GenBank/DDBJ databases">
        <title>Draft genome sequence of Aspergillus udagawae IFM 46972.</title>
        <authorList>
            <person name="Takahashi H."/>
            <person name="Yaguchi T."/>
        </authorList>
    </citation>
    <scope>NUCLEOTIDE SEQUENCE [LARGE SCALE GENOMIC DNA]</scope>
    <source>
        <strain evidence="3 4">IFM 46972</strain>
    </source>
</reference>
<organism evidence="3 4">
    <name type="scientific">Aspergillus udagawae</name>
    <dbReference type="NCBI Taxonomy" id="91492"/>
    <lineage>
        <taxon>Eukaryota</taxon>
        <taxon>Fungi</taxon>
        <taxon>Dikarya</taxon>
        <taxon>Ascomycota</taxon>
        <taxon>Pezizomycotina</taxon>
        <taxon>Eurotiomycetes</taxon>
        <taxon>Eurotiomycetidae</taxon>
        <taxon>Eurotiales</taxon>
        <taxon>Aspergillaceae</taxon>
        <taxon>Aspergillus</taxon>
        <taxon>Aspergillus subgen. Fumigati</taxon>
    </lineage>
</organism>
<proteinExistence type="predicted"/>
<comment type="caution">
    <text evidence="3">The sequence shown here is derived from an EMBL/GenBank/DDBJ whole genome shotgun (WGS) entry which is preliminary data.</text>
</comment>
<name>A0A8H3N6M5_9EURO</name>